<dbReference type="Gene3D" id="3.90.930.60">
    <property type="match status" value="1"/>
</dbReference>
<evidence type="ECO:0008006" key="3">
    <source>
        <dbReference type="Google" id="ProtNLM"/>
    </source>
</evidence>
<evidence type="ECO:0000313" key="2">
    <source>
        <dbReference type="Proteomes" id="UP000323876"/>
    </source>
</evidence>
<reference evidence="1 2" key="1">
    <citation type="submission" date="2019-09" db="EMBL/GenBank/DDBJ databases">
        <authorList>
            <person name="Wang X."/>
        </authorList>
    </citation>
    <scope>NUCLEOTIDE SEQUENCE [LARGE SCALE GENOMIC DNA]</scope>
    <source>
        <strain evidence="1 2">CICC 11023</strain>
    </source>
</reference>
<organism evidence="1 2">
    <name type="scientific">Nocardia colli</name>
    <dbReference type="NCBI Taxonomy" id="2545717"/>
    <lineage>
        <taxon>Bacteria</taxon>
        <taxon>Bacillati</taxon>
        <taxon>Actinomycetota</taxon>
        <taxon>Actinomycetes</taxon>
        <taxon>Mycobacteriales</taxon>
        <taxon>Nocardiaceae</taxon>
        <taxon>Nocardia</taxon>
    </lineage>
</organism>
<accession>A0A5N0E4F6</accession>
<dbReference type="AlphaFoldDB" id="A0A5N0E4F6"/>
<dbReference type="OrthoDB" id="4219774at2"/>
<sequence length="607" mass="63917">MRPRLDPAVRYVPCPDGVYLFGDRGARTLRGARAFDWLSRLEPYLNGELTLDELTAALPAEQRATVEGMVTALHEHGFLTDAQADLPHRLSVADQGIYAREIAFLACAIDSPEHRFERHREGRVTVFGATGTEAVVTAVVAAGVRSGWADVRVVATEQIGPGLARATEAARRDDRQRVRSVAALSTADLCDTDVVLQIASAANELATFADACPDGVSLGQMLIEIDEAWISEVGAPADSAACWKRLRANRKAAGASGSNRWISGPVPAVLAAHLVLGSFRYRTGLAALPAPSGPRVARLDLRTLDLTTHSVAPIHAAAERDPRAADGSIAATPDDLLARAGGLVDQYTGVLSVLDEGNLTQFPLALCRAVVSDPAAVIPAEDALAEVVGWGPDQRVARTRTVLRALAVYAWLSVDAAETTTGIDLVTGETRTLSTSFALDGASLVGVAAGLTQADAIAWGLRQQCESLLVERRAVWMVRPALDTGRMPLDEAGIRLLHQLDLAGCRTSVADLGDILGVPAYVVRTEHGDEVVSCAATAPDAIRAGLERALVAWQGHPSSCSAATVATSEDPGLLAKALSECGFAPVALLLDSDVTLVHAVRVVLDGV</sequence>
<dbReference type="EMBL" id="VXLC01000025">
    <property type="protein sequence ID" value="KAA8883836.1"/>
    <property type="molecule type" value="Genomic_DNA"/>
</dbReference>
<dbReference type="RefSeq" id="WP_150406764.1">
    <property type="nucleotide sequence ID" value="NZ_VXLC01000025.1"/>
</dbReference>
<keyword evidence="2" id="KW-1185">Reference proteome</keyword>
<comment type="caution">
    <text evidence="1">The sequence shown here is derived from an EMBL/GenBank/DDBJ whole genome shotgun (WGS) entry which is preliminary data.</text>
</comment>
<proteinExistence type="predicted"/>
<name>A0A5N0E4F6_9NOCA</name>
<gene>
    <name evidence="1" type="ORF">F3087_36860</name>
</gene>
<evidence type="ECO:0000313" key="1">
    <source>
        <dbReference type="EMBL" id="KAA8883836.1"/>
    </source>
</evidence>
<dbReference type="Proteomes" id="UP000323876">
    <property type="component" value="Unassembled WGS sequence"/>
</dbReference>
<protein>
    <recommendedName>
        <fullName evidence="3">Thiazole-containing bacteriocin maturation protein</fullName>
    </recommendedName>
</protein>